<keyword evidence="4" id="KW-0238">DNA-binding</keyword>
<accession>A0A336LML8</accession>
<sequence length="800" mass="90123">MNESGINMDYDFDCDSFLDDAFRLLEGSHDGQFYELKSKSVSPLVFEKINHSAPPHRPSVIKSRKKFTYDLNNNKSIFPQTCNNKIDDEMKLTNMKIDCDCQNHDTATKFSHNENWYVPGFRSMGNSYNTNFPSKYNNNSYLINNASMASGTNFFQENNKSKENDFTNSQDKLIYRSESTDSIPPLEDAQGTVKVQVGIDDDLQMILDLDPSIVDLGSTPNVIDQTVTGLPPITGGPTFKTAVLTSRTQLKQQLQREQLQELERREAEKQQQQQQTSADPTPAQSTAMKVPVHVDVVDVPPQILQVKTKLENPTRYHVIQKQKNQVKQYLSESYKQSNNWPLTVTPDQNVDHILESQHARLASSYSVAHQSHNIPTTVEQKSQSYEYGKLMHIQNQTLMSNNGPNTAPHSNSTNGAQFYFSGNGRFSSITASPSESAMSPSISSVATSASEAEDLLDELLSYDSRSLNEALKIDSPLSSSDIKIKQEPSFSEAEARDRQKKDNHNMIERRRRFNINDRIKELGTLLPKTNDPYYEVVRDVRPNKGTILKSSVDYIKCLKHEVSRLKQSEARQKQIEYENRRLLLRIQVVLQFIFRQLLLTIFNLQELEMQAKANGLPLQDYNWQSGNTTNYRATNGQYNPNRSASPSHELLTDVGTIPDVVSGDSTTIDLRHSMEDFMDDEHPVNGDPMLSHNLLSAPHSPSSSHSSNHNNNNNTSNTSLNHSSHHLQHHHNSAHVSHTLDINHTDPLLSSSHQHNVDISHCIDPLLANHLLGSPATHQGGHDVLQSDNDSLVSDMDIVA</sequence>
<feature type="region of interest" description="Disordered" evidence="7">
    <location>
        <begin position="779"/>
        <end position="800"/>
    </location>
</feature>
<keyword evidence="3" id="KW-0805">Transcription regulation</keyword>
<comment type="similarity">
    <text evidence="2">Belongs to the MiT/TFE family.</text>
</comment>
<evidence type="ECO:0000256" key="3">
    <source>
        <dbReference type="ARBA" id="ARBA00023015"/>
    </source>
</evidence>
<evidence type="ECO:0000313" key="10">
    <source>
        <dbReference type="EMBL" id="SSX18965.1"/>
    </source>
</evidence>
<feature type="region of interest" description="Disordered" evidence="7">
    <location>
        <begin position="482"/>
        <end position="506"/>
    </location>
</feature>
<dbReference type="Gene3D" id="4.10.280.10">
    <property type="entry name" value="Helix-loop-helix DNA-binding domain"/>
    <property type="match status" value="1"/>
</dbReference>
<evidence type="ECO:0000259" key="8">
    <source>
        <dbReference type="PROSITE" id="PS50888"/>
    </source>
</evidence>
<reference evidence="10" key="2">
    <citation type="submission" date="2018-07" db="EMBL/GenBank/DDBJ databases">
        <authorList>
            <person name="Quirk P.G."/>
            <person name="Krulwich T.A."/>
        </authorList>
    </citation>
    <scope>NUCLEOTIDE SEQUENCE</scope>
</reference>
<dbReference type="InterPro" id="IPR031867">
    <property type="entry name" value="MiT/TFE_N"/>
</dbReference>
<keyword evidence="6" id="KW-0539">Nucleus</keyword>
<dbReference type="Pfam" id="PF00010">
    <property type="entry name" value="HLH"/>
    <property type="match status" value="1"/>
</dbReference>
<feature type="domain" description="BHLH" evidence="8">
    <location>
        <begin position="499"/>
        <end position="558"/>
    </location>
</feature>
<protein>
    <submittedName>
        <fullName evidence="10">CSON011283 protein</fullName>
    </submittedName>
</protein>
<dbReference type="Pfam" id="PF15951">
    <property type="entry name" value="MITF_TFEB_C_3_N"/>
    <property type="match status" value="1"/>
</dbReference>
<feature type="region of interest" description="Disordered" evidence="7">
    <location>
        <begin position="254"/>
        <end position="286"/>
    </location>
</feature>
<dbReference type="VEuPathDB" id="VectorBase:CSON011283"/>
<name>A0A336LML8_CULSO</name>
<dbReference type="PANTHER" id="PTHR45776:SF2">
    <property type="entry name" value="MIP04163P"/>
    <property type="match status" value="1"/>
</dbReference>
<evidence type="ECO:0000256" key="2">
    <source>
        <dbReference type="ARBA" id="ARBA00008289"/>
    </source>
</evidence>
<gene>
    <name evidence="10" type="primary">CSON011283</name>
</gene>
<evidence type="ECO:0000256" key="6">
    <source>
        <dbReference type="ARBA" id="ARBA00023242"/>
    </source>
</evidence>
<dbReference type="InterPro" id="IPR011598">
    <property type="entry name" value="bHLH_dom"/>
</dbReference>
<dbReference type="EMBL" id="UFQT01000048">
    <property type="protein sequence ID" value="SSX18965.1"/>
    <property type="molecule type" value="Genomic_DNA"/>
</dbReference>
<dbReference type="GO" id="GO:0005634">
    <property type="term" value="C:nucleus"/>
    <property type="evidence" value="ECO:0007669"/>
    <property type="project" value="UniProtKB-SubCell"/>
</dbReference>
<evidence type="ECO:0000256" key="1">
    <source>
        <dbReference type="ARBA" id="ARBA00004123"/>
    </source>
</evidence>
<dbReference type="CDD" id="cd11397">
    <property type="entry name" value="bHLHzip_MITF_like"/>
    <property type="match status" value="1"/>
</dbReference>
<comment type="subcellular location">
    <subcellularLocation>
        <location evidence="1">Nucleus</location>
    </subcellularLocation>
</comment>
<dbReference type="GO" id="GO:0000978">
    <property type="term" value="F:RNA polymerase II cis-regulatory region sequence-specific DNA binding"/>
    <property type="evidence" value="ECO:0007669"/>
    <property type="project" value="TreeGrafter"/>
</dbReference>
<feature type="compositionally biased region" description="Basic residues" evidence="7">
    <location>
        <begin position="723"/>
        <end position="733"/>
    </location>
</feature>
<organism evidence="10">
    <name type="scientific">Culicoides sonorensis</name>
    <name type="common">Biting midge</name>
    <dbReference type="NCBI Taxonomy" id="179676"/>
    <lineage>
        <taxon>Eukaryota</taxon>
        <taxon>Metazoa</taxon>
        <taxon>Ecdysozoa</taxon>
        <taxon>Arthropoda</taxon>
        <taxon>Hexapoda</taxon>
        <taxon>Insecta</taxon>
        <taxon>Pterygota</taxon>
        <taxon>Neoptera</taxon>
        <taxon>Endopterygota</taxon>
        <taxon>Diptera</taxon>
        <taxon>Nematocera</taxon>
        <taxon>Chironomoidea</taxon>
        <taxon>Ceratopogonidae</taxon>
        <taxon>Ceratopogoninae</taxon>
        <taxon>Culicoides</taxon>
        <taxon>Monoculicoides</taxon>
    </lineage>
</organism>
<feature type="compositionally biased region" description="Polar residues" evidence="7">
    <location>
        <begin position="276"/>
        <end position="286"/>
    </location>
</feature>
<feature type="region of interest" description="Disordered" evidence="7">
    <location>
        <begin position="678"/>
        <end position="735"/>
    </location>
</feature>
<dbReference type="SMART" id="SM00353">
    <property type="entry name" value="HLH"/>
    <property type="match status" value="1"/>
</dbReference>
<dbReference type="EMBL" id="UFQS01000048">
    <property type="protein sequence ID" value="SSW98579.1"/>
    <property type="molecule type" value="Genomic_DNA"/>
</dbReference>
<proteinExistence type="inferred from homology"/>
<evidence type="ECO:0000256" key="4">
    <source>
        <dbReference type="ARBA" id="ARBA00023125"/>
    </source>
</evidence>
<keyword evidence="5" id="KW-0804">Transcription</keyword>
<dbReference type="PANTHER" id="PTHR45776">
    <property type="entry name" value="MIP04163P"/>
    <property type="match status" value="1"/>
</dbReference>
<dbReference type="AlphaFoldDB" id="A0A336LML8"/>
<evidence type="ECO:0000256" key="7">
    <source>
        <dbReference type="SAM" id="MobiDB-lite"/>
    </source>
</evidence>
<dbReference type="PROSITE" id="PS50888">
    <property type="entry name" value="BHLH"/>
    <property type="match status" value="1"/>
</dbReference>
<feature type="compositionally biased region" description="Basic and acidic residues" evidence="7">
    <location>
        <begin position="493"/>
        <end position="506"/>
    </location>
</feature>
<feature type="compositionally biased region" description="Low complexity" evidence="7">
    <location>
        <begin position="690"/>
        <end position="722"/>
    </location>
</feature>
<evidence type="ECO:0000256" key="5">
    <source>
        <dbReference type="ARBA" id="ARBA00023163"/>
    </source>
</evidence>
<dbReference type="GO" id="GO:0046983">
    <property type="term" value="F:protein dimerization activity"/>
    <property type="evidence" value="ECO:0007669"/>
    <property type="project" value="InterPro"/>
</dbReference>
<feature type="compositionally biased region" description="Basic and acidic residues" evidence="7">
    <location>
        <begin position="258"/>
        <end position="269"/>
    </location>
</feature>
<reference evidence="9" key="1">
    <citation type="submission" date="2018-04" db="EMBL/GenBank/DDBJ databases">
        <authorList>
            <person name="Go L.Y."/>
            <person name="Mitchell J.A."/>
        </authorList>
    </citation>
    <scope>NUCLEOTIDE SEQUENCE</scope>
    <source>
        <tissue evidence="9">Whole organism</tissue>
    </source>
</reference>
<dbReference type="SUPFAM" id="SSF47459">
    <property type="entry name" value="HLH, helix-loop-helix DNA-binding domain"/>
    <property type="match status" value="1"/>
</dbReference>
<evidence type="ECO:0000313" key="9">
    <source>
        <dbReference type="EMBL" id="SSW98579.1"/>
    </source>
</evidence>
<dbReference type="GO" id="GO:0000981">
    <property type="term" value="F:DNA-binding transcription factor activity, RNA polymerase II-specific"/>
    <property type="evidence" value="ECO:0007669"/>
    <property type="project" value="TreeGrafter"/>
</dbReference>
<dbReference type="InterPro" id="IPR036638">
    <property type="entry name" value="HLH_DNA-bd_sf"/>
</dbReference>